<feature type="non-terminal residue" evidence="3">
    <location>
        <position position="1"/>
    </location>
</feature>
<dbReference type="AlphaFoldDB" id="A0A699L3T6"/>
<feature type="region of interest" description="Disordered" evidence="2">
    <location>
        <begin position="200"/>
        <end position="221"/>
    </location>
</feature>
<feature type="compositionally biased region" description="Low complexity" evidence="2">
    <location>
        <begin position="212"/>
        <end position="221"/>
    </location>
</feature>
<feature type="compositionally biased region" description="Low complexity" evidence="2">
    <location>
        <begin position="482"/>
        <end position="496"/>
    </location>
</feature>
<gene>
    <name evidence="3" type="ORF">Tci_696856</name>
</gene>
<evidence type="ECO:0000256" key="2">
    <source>
        <dbReference type="SAM" id="MobiDB-lite"/>
    </source>
</evidence>
<evidence type="ECO:0000256" key="1">
    <source>
        <dbReference type="SAM" id="Coils"/>
    </source>
</evidence>
<name>A0A699L3T6_TANCI</name>
<proteinExistence type="predicted"/>
<reference evidence="3" key="1">
    <citation type="journal article" date="2019" name="Sci. Rep.">
        <title>Draft genome of Tanacetum cinerariifolium, the natural source of mosquito coil.</title>
        <authorList>
            <person name="Yamashiro T."/>
            <person name="Shiraishi A."/>
            <person name="Satake H."/>
            <person name="Nakayama K."/>
        </authorList>
    </citation>
    <scope>NUCLEOTIDE SEQUENCE</scope>
</reference>
<keyword evidence="1" id="KW-0175">Coiled coil</keyword>
<evidence type="ECO:0000313" key="3">
    <source>
        <dbReference type="EMBL" id="GFB24885.1"/>
    </source>
</evidence>
<protein>
    <submittedName>
        <fullName evidence="3">Uncharacterized protein</fullName>
    </submittedName>
</protein>
<organism evidence="3">
    <name type="scientific">Tanacetum cinerariifolium</name>
    <name type="common">Dalmatian daisy</name>
    <name type="synonym">Chrysanthemum cinerariifolium</name>
    <dbReference type="NCBI Taxonomy" id="118510"/>
    <lineage>
        <taxon>Eukaryota</taxon>
        <taxon>Viridiplantae</taxon>
        <taxon>Streptophyta</taxon>
        <taxon>Embryophyta</taxon>
        <taxon>Tracheophyta</taxon>
        <taxon>Spermatophyta</taxon>
        <taxon>Magnoliopsida</taxon>
        <taxon>eudicotyledons</taxon>
        <taxon>Gunneridae</taxon>
        <taxon>Pentapetalae</taxon>
        <taxon>asterids</taxon>
        <taxon>campanulids</taxon>
        <taxon>Asterales</taxon>
        <taxon>Asteraceae</taxon>
        <taxon>Asteroideae</taxon>
        <taxon>Anthemideae</taxon>
        <taxon>Anthemidinae</taxon>
        <taxon>Tanacetum</taxon>
    </lineage>
</organism>
<sequence length="519" mass="57598">RALEESMKSMYDVPRGPLPPVVIREPESWKYQQLLEVPGKGKEKLTEEQLPVSKKCTLKNVEALKAKEVPAMEPHVAVEDTDLQKTLEESMKATYALPRGPLPPVVIRKPESGKYQPLPKVPGKGKAKVSEEQIAHDLLSLQKHKKTSPQINTYSKGASLNLLDPPDMMNLHMLCLDSQTARRNQKRLCLRLMRVVKMKAGSNPNETSEGQAGPDPGDAGAKVQSIPSLVVYAGSDHEHIDLDVADVSPQPSTEQVDERFTATAYPKVQESLKLAVEEQVLLEEPASSSRILSSQQHLSKDISFGDLFFSDRPSDQFKATTTDTTTITTTTLPPHAPQQSNVEAMLIQHIGKLEHIMANLIQVNKDMEERLDKYGARLHMLEQLDIPRQVSKAISEVVTDAVDWAMQAPLRNHFRDLSEADMKEILHQRMWETKSYKTHEDQTLLFEALKKSMNRDHSKELTQDLAEARKKKKKSRDGTIRSVGSSGASGSSQVPTSSPPPPLSTNQKSPSKGSVAPSS</sequence>
<comment type="caution">
    <text evidence="3">The sequence shown here is derived from an EMBL/GenBank/DDBJ whole genome shotgun (WGS) entry which is preliminary data.</text>
</comment>
<feature type="coiled-coil region" evidence="1">
    <location>
        <begin position="350"/>
        <end position="384"/>
    </location>
</feature>
<feature type="compositionally biased region" description="Basic and acidic residues" evidence="2">
    <location>
        <begin position="455"/>
        <end position="468"/>
    </location>
</feature>
<feature type="region of interest" description="Disordered" evidence="2">
    <location>
        <begin position="455"/>
        <end position="519"/>
    </location>
</feature>
<accession>A0A699L3T6</accession>
<feature type="compositionally biased region" description="Polar residues" evidence="2">
    <location>
        <begin position="505"/>
        <end position="519"/>
    </location>
</feature>
<dbReference type="EMBL" id="BKCJ010584890">
    <property type="protein sequence ID" value="GFB24885.1"/>
    <property type="molecule type" value="Genomic_DNA"/>
</dbReference>